<proteinExistence type="predicted"/>
<dbReference type="SUPFAM" id="SSF47226">
    <property type="entry name" value="Histidine-containing phosphotransfer domain, HPT domain"/>
    <property type="match status" value="1"/>
</dbReference>
<organism evidence="3 4">
    <name type="scientific">Flavobacterium frigidarium</name>
    <dbReference type="NCBI Taxonomy" id="99286"/>
    <lineage>
        <taxon>Bacteria</taxon>
        <taxon>Pseudomonadati</taxon>
        <taxon>Bacteroidota</taxon>
        <taxon>Flavobacteriia</taxon>
        <taxon>Flavobacteriales</taxon>
        <taxon>Flavobacteriaceae</taxon>
        <taxon>Flavobacterium</taxon>
    </lineage>
</organism>
<gene>
    <name evidence="3" type="ORF">QO192_14070</name>
</gene>
<name>A0ABV4KFF5_9FLAO</name>
<dbReference type="Gene3D" id="1.20.120.160">
    <property type="entry name" value="HPT domain"/>
    <property type="match status" value="1"/>
</dbReference>
<dbReference type="EMBL" id="JASMRN010000013">
    <property type="protein sequence ID" value="MEZ7516405.1"/>
    <property type="molecule type" value="Genomic_DNA"/>
</dbReference>
<sequence>MEQPNLNYINDLSGGNEEFKTKIIGILKRELPVEIGTYQEQMALPDYTQAAQAVHKLKHKVSILGLEKSYYLASDYEDNLNNNSVALKDDFELILKAMEEFVSQL</sequence>
<evidence type="ECO:0000313" key="3">
    <source>
        <dbReference type="EMBL" id="MEZ7516405.1"/>
    </source>
</evidence>
<evidence type="ECO:0000259" key="2">
    <source>
        <dbReference type="PROSITE" id="PS50894"/>
    </source>
</evidence>
<protein>
    <submittedName>
        <fullName evidence="3">Hpt domain-containing protein</fullName>
    </submittedName>
</protein>
<evidence type="ECO:0000256" key="1">
    <source>
        <dbReference type="PROSITE-ProRule" id="PRU00110"/>
    </source>
</evidence>
<comment type="caution">
    <text evidence="3">The sequence shown here is derived from an EMBL/GenBank/DDBJ whole genome shotgun (WGS) entry which is preliminary data.</text>
</comment>
<dbReference type="InterPro" id="IPR008207">
    <property type="entry name" value="Sig_transdc_His_kin_Hpt_dom"/>
</dbReference>
<feature type="domain" description="HPt" evidence="2">
    <location>
        <begin position="16"/>
        <end position="105"/>
    </location>
</feature>
<reference evidence="3 4" key="1">
    <citation type="submission" date="2023-05" db="EMBL/GenBank/DDBJ databases">
        <title>Adaptations of aquatic viruses from atmosphere-close ecosystems of the Central Arctic Ocean.</title>
        <authorList>
            <person name="Rahlff J."/>
            <person name="Holmfeldt K."/>
        </authorList>
    </citation>
    <scope>NUCLEOTIDE SEQUENCE [LARGE SCALE GENOMIC DNA]</scope>
    <source>
        <strain evidence="3 4">Arc14</strain>
    </source>
</reference>
<dbReference type="InterPro" id="IPR036641">
    <property type="entry name" value="HPT_dom_sf"/>
</dbReference>
<evidence type="ECO:0000313" key="4">
    <source>
        <dbReference type="Proteomes" id="UP001568894"/>
    </source>
</evidence>
<keyword evidence="1" id="KW-0597">Phosphoprotein</keyword>
<dbReference type="PROSITE" id="PS50894">
    <property type="entry name" value="HPT"/>
    <property type="match status" value="1"/>
</dbReference>
<dbReference type="RefSeq" id="WP_371571612.1">
    <property type="nucleotide sequence ID" value="NZ_JASMRN010000013.1"/>
</dbReference>
<dbReference type="Proteomes" id="UP001568894">
    <property type="component" value="Unassembled WGS sequence"/>
</dbReference>
<accession>A0ABV4KFF5</accession>
<keyword evidence="4" id="KW-1185">Reference proteome</keyword>
<feature type="modified residue" description="Phosphohistidine" evidence="1">
    <location>
        <position position="55"/>
    </location>
</feature>